<keyword evidence="4" id="KW-1185">Reference proteome</keyword>
<evidence type="ECO:0000256" key="2">
    <source>
        <dbReference type="SAM" id="SignalP"/>
    </source>
</evidence>
<dbReference type="EMBL" id="VWOJ01000002">
    <property type="protein sequence ID" value="KAA5803430.1"/>
    <property type="molecule type" value="Genomic_DNA"/>
</dbReference>
<feature type="chain" id="PRO_5024271797" evidence="2">
    <location>
        <begin position="23"/>
        <end position="313"/>
    </location>
</feature>
<dbReference type="Gene3D" id="3.40.50.150">
    <property type="entry name" value="Vaccinia Virus protein VP39"/>
    <property type="match status" value="1"/>
</dbReference>
<dbReference type="GO" id="GO:0032259">
    <property type="term" value="P:methylation"/>
    <property type="evidence" value="ECO:0007669"/>
    <property type="project" value="UniProtKB-KW"/>
</dbReference>
<evidence type="ECO:0000313" key="4">
    <source>
        <dbReference type="Proteomes" id="UP000325122"/>
    </source>
</evidence>
<name>A0A5M6ZGK2_9PROT</name>
<accession>A0A5M6ZGK2</accession>
<dbReference type="InterPro" id="IPR029063">
    <property type="entry name" value="SAM-dependent_MTases_sf"/>
</dbReference>
<proteinExistence type="predicted"/>
<gene>
    <name evidence="3" type="ORF">F1654_06375</name>
</gene>
<keyword evidence="3" id="KW-0808">Transferase</keyword>
<evidence type="ECO:0000313" key="3">
    <source>
        <dbReference type="EMBL" id="KAA5803430.1"/>
    </source>
</evidence>
<comment type="caution">
    <text evidence="3">The sequence shown here is derived from an EMBL/GenBank/DDBJ whole genome shotgun (WGS) entry which is preliminary data.</text>
</comment>
<feature type="region of interest" description="Disordered" evidence="1">
    <location>
        <begin position="25"/>
        <end position="53"/>
    </location>
</feature>
<dbReference type="RefSeq" id="WP_150022698.1">
    <property type="nucleotide sequence ID" value="NZ_VWOJ01000002.1"/>
</dbReference>
<feature type="signal peptide" evidence="2">
    <location>
        <begin position="1"/>
        <end position="22"/>
    </location>
</feature>
<dbReference type="Proteomes" id="UP000325122">
    <property type="component" value="Unassembled WGS sequence"/>
</dbReference>
<sequence>MPRLRPLQLLALSAALWLTACGGGDNGDAPETDPGANGEAPAAMDEAPAGSEPAEALDFTRLGDVTAAPWRDAAARARDGARNPVDTLEFFTIDPSTTIVEIWPGGGWYADILAPWIHAHGGRYIAAWPPVGPDNARATALRERFAARFDHPAFGELTLAGFGPEGFEGLEPGSADAILTFRNVHNWMAGGFSETAFESFFEALKPGGILGVVEHRLPANRVQDPRAASGYVQEDYVVALAAEAGFELAGASEINANPADTADHPFGVWTLPPVGRTSPLGEPHDPSFDRAPFEEIGESDRMTLLFRKPVSEE</sequence>
<reference evidence="3 4" key="1">
    <citation type="submission" date="2019-09" db="EMBL/GenBank/DDBJ databases">
        <authorList>
            <person name="Kevbrin V."/>
            <person name="Grouzdev D.S."/>
        </authorList>
    </citation>
    <scope>NUCLEOTIDE SEQUENCE [LARGE SCALE GENOMIC DNA]</scope>
    <source>
        <strain evidence="3 4">G-192</strain>
    </source>
</reference>
<dbReference type="PROSITE" id="PS51257">
    <property type="entry name" value="PROKAR_LIPOPROTEIN"/>
    <property type="match status" value="1"/>
</dbReference>
<dbReference type="SUPFAM" id="SSF53335">
    <property type="entry name" value="S-adenosyl-L-methionine-dependent methyltransferases"/>
    <property type="match status" value="1"/>
</dbReference>
<keyword evidence="3" id="KW-0489">Methyltransferase</keyword>
<evidence type="ECO:0000256" key="1">
    <source>
        <dbReference type="SAM" id="MobiDB-lite"/>
    </source>
</evidence>
<dbReference type="AlphaFoldDB" id="A0A5M6ZGK2"/>
<protein>
    <submittedName>
        <fullName evidence="3">Class I SAM-dependent methyltransferase</fullName>
    </submittedName>
</protein>
<dbReference type="GO" id="GO:0008168">
    <property type="term" value="F:methyltransferase activity"/>
    <property type="evidence" value="ECO:0007669"/>
    <property type="project" value="UniProtKB-KW"/>
</dbReference>
<keyword evidence="2" id="KW-0732">Signal</keyword>
<organism evidence="3 4">
    <name type="scientific">Alkalicaulis satelles</name>
    <dbReference type="NCBI Taxonomy" id="2609175"/>
    <lineage>
        <taxon>Bacteria</taxon>
        <taxon>Pseudomonadati</taxon>
        <taxon>Pseudomonadota</taxon>
        <taxon>Alphaproteobacteria</taxon>
        <taxon>Maricaulales</taxon>
        <taxon>Maricaulaceae</taxon>
        <taxon>Alkalicaulis</taxon>
    </lineage>
</organism>